<evidence type="ECO:0000256" key="4">
    <source>
        <dbReference type="ARBA" id="ARBA00022827"/>
    </source>
</evidence>
<keyword evidence="8" id="KW-1185">Reference proteome</keyword>
<comment type="cofactor">
    <cofactor evidence="1">
        <name>FAD</name>
        <dbReference type="ChEBI" id="CHEBI:57692"/>
    </cofactor>
</comment>
<evidence type="ECO:0000256" key="2">
    <source>
        <dbReference type="ARBA" id="ARBA00010989"/>
    </source>
</evidence>
<dbReference type="PANTHER" id="PTHR10961">
    <property type="entry name" value="PEROXISOMAL SARCOSINE OXIDASE"/>
    <property type="match status" value="1"/>
</dbReference>
<accession>A0ABP9XM05</accession>
<dbReference type="Proteomes" id="UP001476247">
    <property type="component" value="Unassembled WGS sequence"/>
</dbReference>
<comment type="caution">
    <text evidence="7">The sequence shown here is derived from an EMBL/GenBank/DDBJ whole genome shotgun (WGS) entry which is preliminary data.</text>
</comment>
<dbReference type="Gene3D" id="3.30.9.10">
    <property type="entry name" value="D-Amino Acid Oxidase, subunit A, domain 2"/>
    <property type="match status" value="1"/>
</dbReference>
<keyword evidence="3" id="KW-0285">Flavoprotein</keyword>
<evidence type="ECO:0000256" key="3">
    <source>
        <dbReference type="ARBA" id="ARBA00022630"/>
    </source>
</evidence>
<sequence>MSSYQAPKAGSKIIIVGGGCFGLSTALSLATDKSKNYTVVVYDREEIPVRDAASNDISKVVRMDYGDSRLCMELAIDSIDVWNQWNKETQVPIYHNTGMLIFSGASQLCENELHSLKHIRNAGHADWIEELHGDQITERYPYLETAVNNGISAAYYNKIGGWCNSSEAIKHVYKKCKDNGVQFILGKETGNFETLVCKGKSVTGIKTRDGTTHHADRVIMTAGSWTPSLLDMKKQVIATGQIVVHFRPSEKIKQTLKNLPVWFGDFSRAGFYGFPINDDGVMKVALHSTGYLNPRQGDGVSVPRTQSTNDQDTIPLRAVQEFREYLQLFLPITEELDITYSRVCWYADSVDGQFIVAPHPDYDNLIVATGDSGHAMKFLPMIGTRIAQIVENIDNEYSRAWAWRTVQPRAGFYDRPILGDEPNSPTRMVTSAHLRSSKL</sequence>
<feature type="domain" description="FAD dependent oxidoreductase" evidence="6">
    <location>
        <begin position="12"/>
        <end position="388"/>
    </location>
</feature>
<dbReference type="InterPro" id="IPR045170">
    <property type="entry name" value="MTOX"/>
</dbReference>
<name>A0ABP9XM05_9FUNG</name>
<comment type="similarity">
    <text evidence="2">Belongs to the MSOX/MTOX family.</text>
</comment>
<reference evidence="7 8" key="1">
    <citation type="submission" date="2024-04" db="EMBL/GenBank/DDBJ databases">
        <title>genome sequences of Mucor flavus KT1a and Helicostylum pulchrum KT1b strains isolation_sourced from the surface of a dry-aged beef.</title>
        <authorList>
            <person name="Toyotome T."/>
            <person name="Hosono M."/>
            <person name="Torimaru M."/>
            <person name="Fukuda K."/>
            <person name="Mikami N."/>
        </authorList>
    </citation>
    <scope>NUCLEOTIDE SEQUENCE [LARGE SCALE GENOMIC DNA]</scope>
    <source>
        <strain evidence="7 8">KT1b</strain>
    </source>
</reference>
<dbReference type="Pfam" id="PF01266">
    <property type="entry name" value="DAO"/>
    <property type="match status" value="1"/>
</dbReference>
<evidence type="ECO:0000313" key="7">
    <source>
        <dbReference type="EMBL" id="GAA5795806.1"/>
    </source>
</evidence>
<dbReference type="InterPro" id="IPR036188">
    <property type="entry name" value="FAD/NAD-bd_sf"/>
</dbReference>
<dbReference type="InterPro" id="IPR006076">
    <property type="entry name" value="FAD-dep_OxRdtase"/>
</dbReference>
<proteinExistence type="inferred from homology"/>
<dbReference type="PANTHER" id="PTHR10961:SF46">
    <property type="entry name" value="PEROXISOMAL SARCOSINE OXIDASE"/>
    <property type="match status" value="1"/>
</dbReference>
<keyword evidence="4" id="KW-0274">FAD</keyword>
<gene>
    <name evidence="7" type="ORF">HPULCUR_001168</name>
</gene>
<dbReference type="SUPFAM" id="SSF51905">
    <property type="entry name" value="FAD/NAD(P)-binding domain"/>
    <property type="match status" value="1"/>
</dbReference>
<organism evidence="7 8">
    <name type="scientific">Helicostylum pulchrum</name>
    <dbReference type="NCBI Taxonomy" id="562976"/>
    <lineage>
        <taxon>Eukaryota</taxon>
        <taxon>Fungi</taxon>
        <taxon>Fungi incertae sedis</taxon>
        <taxon>Mucoromycota</taxon>
        <taxon>Mucoromycotina</taxon>
        <taxon>Mucoromycetes</taxon>
        <taxon>Mucorales</taxon>
        <taxon>Mucorineae</taxon>
        <taxon>Mucoraceae</taxon>
        <taxon>Helicostylum</taxon>
    </lineage>
</organism>
<protein>
    <recommendedName>
        <fullName evidence="6">FAD dependent oxidoreductase domain-containing protein</fullName>
    </recommendedName>
</protein>
<evidence type="ECO:0000259" key="6">
    <source>
        <dbReference type="Pfam" id="PF01266"/>
    </source>
</evidence>
<dbReference type="SUPFAM" id="SSF54373">
    <property type="entry name" value="FAD-linked reductases, C-terminal domain"/>
    <property type="match status" value="1"/>
</dbReference>
<dbReference type="Gene3D" id="3.50.50.60">
    <property type="entry name" value="FAD/NAD(P)-binding domain"/>
    <property type="match status" value="1"/>
</dbReference>
<dbReference type="EMBL" id="BAABUJ010000005">
    <property type="protein sequence ID" value="GAA5795806.1"/>
    <property type="molecule type" value="Genomic_DNA"/>
</dbReference>
<evidence type="ECO:0000256" key="1">
    <source>
        <dbReference type="ARBA" id="ARBA00001974"/>
    </source>
</evidence>
<keyword evidence="5" id="KW-0560">Oxidoreductase</keyword>
<evidence type="ECO:0000256" key="5">
    <source>
        <dbReference type="ARBA" id="ARBA00023002"/>
    </source>
</evidence>
<evidence type="ECO:0000313" key="8">
    <source>
        <dbReference type="Proteomes" id="UP001476247"/>
    </source>
</evidence>